<evidence type="ECO:0000313" key="1">
    <source>
        <dbReference type="EMBL" id="AEL23103.1"/>
    </source>
</evidence>
<name>G0ZJA6_CHEQU</name>
<dbReference type="EMBL" id="JF284557">
    <property type="protein sequence ID" value="AEL23103.1"/>
    <property type="molecule type" value="mRNA"/>
</dbReference>
<protein>
    <submittedName>
        <fullName evidence="1">Ras-related protein Rap-1b</fullName>
    </submittedName>
</protein>
<proteinExistence type="evidence at transcript level"/>
<reference evidence="1" key="1">
    <citation type="journal article" date="2011" name="Dev. Comp. Immunol.">
        <title>Differential gene expression profile from haematopoietic tissue stem cells of red claw crayfish, Cherax quadricarinatus, in response to WSSV infection.</title>
        <authorList>
            <person name="Liu H.P."/>
            <person name="Chen R.Y."/>
            <person name="Zhang Q.X."/>
            <person name="Peng H."/>
            <person name="Wang K.J."/>
        </authorList>
    </citation>
    <scope>NUCLEOTIDE SEQUENCE</scope>
</reference>
<dbReference type="AlphaFoldDB" id="G0ZJA6"/>
<organism evidence="1">
    <name type="scientific">Cherax quadricarinatus</name>
    <name type="common">Australian red claw crayfish</name>
    <dbReference type="NCBI Taxonomy" id="27406"/>
    <lineage>
        <taxon>Eukaryota</taxon>
        <taxon>Metazoa</taxon>
        <taxon>Ecdysozoa</taxon>
        <taxon>Arthropoda</taxon>
        <taxon>Crustacea</taxon>
        <taxon>Multicrustacea</taxon>
        <taxon>Malacostraca</taxon>
        <taxon>Eumalacostraca</taxon>
        <taxon>Eucarida</taxon>
        <taxon>Decapoda</taxon>
        <taxon>Pleocyemata</taxon>
        <taxon>Astacidea</taxon>
        <taxon>Parastacoidea</taxon>
        <taxon>Parastacidae</taxon>
        <taxon>Cherax</taxon>
    </lineage>
</organism>
<reference evidence="1" key="2">
    <citation type="submission" date="2011-02" db="EMBL/GenBank/DDBJ databases">
        <authorList>
            <person name="Liu H.-P."/>
            <person name="Chen R.-Y."/>
            <person name="Zhang Q.-X."/>
            <person name="Peng H."/>
            <person name="Wang K.-J."/>
        </authorList>
    </citation>
    <scope>NUCLEOTIDE SEQUENCE</scope>
</reference>
<accession>G0ZJA6</accession>
<sequence>MLMRSFMTWFGRSTESPQKKVRRGLGAVNHVACY</sequence>
<feature type="non-terminal residue" evidence="1">
    <location>
        <position position="34"/>
    </location>
</feature>